<evidence type="ECO:0000256" key="2">
    <source>
        <dbReference type="ARBA" id="ARBA00022840"/>
    </source>
</evidence>
<dbReference type="InterPro" id="IPR020588">
    <property type="entry name" value="RecA_ATP-bd"/>
</dbReference>
<gene>
    <name evidence="4" type="ORF">BLA29_000469</name>
</gene>
<evidence type="ECO:0000313" key="5">
    <source>
        <dbReference type="Proteomes" id="UP000194236"/>
    </source>
</evidence>
<proteinExistence type="predicted"/>
<dbReference type="SUPFAM" id="SSF52540">
    <property type="entry name" value="P-loop containing nucleoside triphosphate hydrolases"/>
    <property type="match status" value="1"/>
</dbReference>
<dbReference type="InterPro" id="IPR000238">
    <property type="entry name" value="RbfA"/>
</dbReference>
<dbReference type="GO" id="GO:0000730">
    <property type="term" value="P:DNA recombinase assembly"/>
    <property type="evidence" value="ECO:0007669"/>
    <property type="project" value="TreeGrafter"/>
</dbReference>
<feature type="domain" description="RecA family profile 1" evidence="3">
    <location>
        <begin position="85"/>
        <end position="270"/>
    </location>
</feature>
<sequence length="735" mass="85775">MDMIRLSNVTRFLSDYPNLSASLKLKLKRHGFLRANQLRFYPDIRVLESKQFGFLPQEVNEIETNILNVNRKCTSLITTATLDIHTEYIRSGSIGFDRAFGGKGLPTGRLTQVFGEAGAGKSQIWSLCFRVRLDTKQGGLNGEALYLDTENSFRPERIKEIAMNHYCGDIQDDHHQLEYRLNKMLMGIHFCSVNTHADDLLTMIVGGKLESFLDDHSNVRLLLLDSIAYHFRYDYQHTNSHRIVQLMTIANKLKQLAHQRNMAIVIINQVSFDNNNQALGEPLKTTCSTTLNIKRLDAKSERQCTVIKSPSVARNFHFKYIINVTNMQHFLANLAFRINSVVTSSQHRCCHHLFRNTLIQQQQRLLDKFDREVRDTMERIKTNQRVKIKRKKASLSATTKALMMDSENRINPTVSEWNYPAGSPEQLVIRRQGLQQSFITSRMRILNTNFLRATAEIFATDAHLSKLIIEFRFRITDVRVSSNYQYLQVYWTNENADDRQEIGTILNSNKGRLHELLIGMQFARNVPWIQFVFDLQASNDQEIEQRLEKCRAQSGNIEKINPEQYCHSIVDRISEGERPSSHVDDISYRSHANEYDEMRMPADIFRKYVPDLDYEALMNKVMQNMPRTRAQHEEDLLQMKALENHSLGESPFASQQRTASAAQPIDYDTENRIKAIRKFVQLNKKRKDKMERRLKRSILSEEIERFDDYGDLKERLEQRYEELFPDQMKCFNKYD</sequence>
<organism evidence="4 5">
    <name type="scientific">Euroglyphus maynei</name>
    <name type="common">Mayne's house dust mite</name>
    <dbReference type="NCBI Taxonomy" id="6958"/>
    <lineage>
        <taxon>Eukaryota</taxon>
        <taxon>Metazoa</taxon>
        <taxon>Ecdysozoa</taxon>
        <taxon>Arthropoda</taxon>
        <taxon>Chelicerata</taxon>
        <taxon>Arachnida</taxon>
        <taxon>Acari</taxon>
        <taxon>Acariformes</taxon>
        <taxon>Sarcoptiformes</taxon>
        <taxon>Astigmata</taxon>
        <taxon>Psoroptidia</taxon>
        <taxon>Analgoidea</taxon>
        <taxon>Pyroglyphidae</taxon>
        <taxon>Pyroglyphinae</taxon>
        <taxon>Euroglyphus</taxon>
    </lineage>
</organism>
<accession>A0A1Y3BSB9</accession>
<dbReference type="Gene3D" id="3.30.300.20">
    <property type="match status" value="1"/>
</dbReference>
<evidence type="ECO:0000259" key="3">
    <source>
        <dbReference type="PROSITE" id="PS50162"/>
    </source>
</evidence>
<dbReference type="Pfam" id="PF08423">
    <property type="entry name" value="Rad51"/>
    <property type="match status" value="1"/>
</dbReference>
<dbReference type="InterPro" id="IPR013632">
    <property type="entry name" value="Rad51_C"/>
</dbReference>
<dbReference type="GO" id="GO:0005524">
    <property type="term" value="F:ATP binding"/>
    <property type="evidence" value="ECO:0007669"/>
    <property type="project" value="UniProtKB-KW"/>
</dbReference>
<dbReference type="PROSITE" id="PS50162">
    <property type="entry name" value="RECA_2"/>
    <property type="match status" value="1"/>
</dbReference>
<evidence type="ECO:0000256" key="1">
    <source>
        <dbReference type="ARBA" id="ARBA00022741"/>
    </source>
</evidence>
<dbReference type="Pfam" id="PF02033">
    <property type="entry name" value="RBFA"/>
    <property type="match status" value="1"/>
</dbReference>
<name>A0A1Y3BSB9_EURMA</name>
<comment type="caution">
    <text evidence="4">The sequence shown here is derived from an EMBL/GenBank/DDBJ whole genome shotgun (WGS) entry which is preliminary data.</text>
</comment>
<keyword evidence="2" id="KW-0067">ATP-binding</keyword>
<dbReference type="GO" id="GO:0006312">
    <property type="term" value="P:mitotic recombination"/>
    <property type="evidence" value="ECO:0007669"/>
    <property type="project" value="TreeGrafter"/>
</dbReference>
<dbReference type="GO" id="GO:0003697">
    <property type="term" value="F:single-stranded DNA binding"/>
    <property type="evidence" value="ECO:0007669"/>
    <property type="project" value="TreeGrafter"/>
</dbReference>
<dbReference type="SUPFAM" id="SSF89919">
    <property type="entry name" value="Ribosome-binding factor A, RbfA"/>
    <property type="match status" value="1"/>
</dbReference>
<dbReference type="InterPro" id="IPR023799">
    <property type="entry name" value="RbfA_dom_sf"/>
</dbReference>
<dbReference type="PANTHER" id="PTHR22942">
    <property type="entry name" value="RECA/RAD51/RADA DNA STRAND-PAIRING FAMILY MEMBER"/>
    <property type="match status" value="1"/>
</dbReference>
<dbReference type="GO" id="GO:0003690">
    <property type="term" value="F:double-stranded DNA binding"/>
    <property type="evidence" value="ECO:0007669"/>
    <property type="project" value="TreeGrafter"/>
</dbReference>
<dbReference type="AlphaFoldDB" id="A0A1Y3BSB9"/>
<keyword evidence="5" id="KW-1185">Reference proteome</keyword>
<dbReference type="GO" id="GO:0042148">
    <property type="term" value="P:DNA strand invasion"/>
    <property type="evidence" value="ECO:0007669"/>
    <property type="project" value="TreeGrafter"/>
</dbReference>
<dbReference type="InterPro" id="IPR027417">
    <property type="entry name" value="P-loop_NTPase"/>
</dbReference>
<dbReference type="EMBL" id="MUJZ01001669">
    <property type="protein sequence ID" value="OTF83901.1"/>
    <property type="molecule type" value="Genomic_DNA"/>
</dbReference>
<dbReference type="Proteomes" id="UP000194236">
    <property type="component" value="Unassembled WGS sequence"/>
</dbReference>
<reference evidence="4 5" key="1">
    <citation type="submission" date="2017-03" db="EMBL/GenBank/DDBJ databases">
        <title>Genome Survey of Euroglyphus maynei.</title>
        <authorList>
            <person name="Arlian L.G."/>
            <person name="Morgan M.S."/>
            <person name="Rider S.D."/>
        </authorList>
    </citation>
    <scope>NUCLEOTIDE SEQUENCE [LARGE SCALE GENOMIC DNA]</scope>
    <source>
        <strain evidence="4">Arlian Lab</strain>
        <tissue evidence="4">Whole body</tissue>
    </source>
</reference>
<keyword evidence="1" id="KW-0547">Nucleotide-binding</keyword>
<dbReference type="GO" id="GO:0000150">
    <property type="term" value="F:DNA strand exchange activity"/>
    <property type="evidence" value="ECO:0007669"/>
    <property type="project" value="TreeGrafter"/>
</dbReference>
<dbReference type="Gene3D" id="3.40.50.300">
    <property type="entry name" value="P-loop containing nucleotide triphosphate hydrolases"/>
    <property type="match status" value="1"/>
</dbReference>
<dbReference type="OrthoDB" id="5957327at2759"/>
<dbReference type="PANTHER" id="PTHR22942:SF66">
    <property type="entry name" value="RE19845P"/>
    <property type="match status" value="1"/>
</dbReference>
<dbReference type="GO" id="GO:0006364">
    <property type="term" value="P:rRNA processing"/>
    <property type="evidence" value="ECO:0007669"/>
    <property type="project" value="InterPro"/>
</dbReference>
<dbReference type="InterPro" id="IPR015946">
    <property type="entry name" value="KH_dom-like_a/b"/>
</dbReference>
<dbReference type="GO" id="GO:0140664">
    <property type="term" value="F:ATP-dependent DNA damage sensor activity"/>
    <property type="evidence" value="ECO:0007669"/>
    <property type="project" value="InterPro"/>
</dbReference>
<evidence type="ECO:0000313" key="4">
    <source>
        <dbReference type="EMBL" id="OTF83901.1"/>
    </source>
</evidence>
<protein>
    <recommendedName>
        <fullName evidence="3">RecA family profile 1 domain-containing protein</fullName>
    </recommendedName>
</protein>